<dbReference type="GO" id="GO:0003700">
    <property type="term" value="F:DNA-binding transcription factor activity"/>
    <property type="evidence" value="ECO:0007669"/>
    <property type="project" value="InterPro"/>
</dbReference>
<name>A0A2Z7A1T2_9LAMI</name>
<evidence type="ECO:0000256" key="6">
    <source>
        <dbReference type="SAM" id="Coils"/>
    </source>
</evidence>
<accession>A0A2Z7A1T2</accession>
<keyword evidence="4" id="KW-0804">Transcription</keyword>
<evidence type="ECO:0000256" key="4">
    <source>
        <dbReference type="ARBA" id="ARBA00023163"/>
    </source>
</evidence>
<proteinExistence type="predicted"/>
<sequence length="418" mass="46136">MKDVSMDETDVSSRGPPVAPSFGREHLFRGTDSLPPRRGHRRSNSDVPLEFSAMIQSSPQLLPISGQGMFGRTTSMRENLGNGKPIGLKRQDMDILGHGKIDADGIGDRKSDGEVVDDLFNSLINLDHVNAMNASGVELKYKDCIVSGTKLSGDDGSNTELEIVSKHGTNMREGVKRTAAGDIAPPARHYRSLSMDSAIGNFQFGEESPKLQSSLFNRVDQLSPSNSASDNSVKLNIEFGHGEFNEVELKKIVADERLSEIAASDPKRAKRILANRQSAARSKERKLRYISELELKVQTLQTEATTLSAQFTILQKDYSELTNQNNELKFRLKAMEQQAQLRDALHEALTAEVQRLKLAKMELREDGRTSNGITQQTPVKHQMWQLQPQPNQQPNQIQRLSVPTSATSTTASTAPTSA</sequence>
<evidence type="ECO:0000256" key="2">
    <source>
        <dbReference type="ARBA" id="ARBA00023015"/>
    </source>
</evidence>
<reference evidence="9 10" key="1">
    <citation type="journal article" date="2015" name="Proc. Natl. Acad. Sci. U.S.A.">
        <title>The resurrection genome of Boea hygrometrica: A blueprint for survival of dehydration.</title>
        <authorList>
            <person name="Xiao L."/>
            <person name="Yang G."/>
            <person name="Zhang L."/>
            <person name="Yang X."/>
            <person name="Zhao S."/>
            <person name="Ji Z."/>
            <person name="Zhou Q."/>
            <person name="Hu M."/>
            <person name="Wang Y."/>
            <person name="Chen M."/>
            <person name="Xu Y."/>
            <person name="Jin H."/>
            <person name="Xiao X."/>
            <person name="Hu G."/>
            <person name="Bao F."/>
            <person name="Hu Y."/>
            <person name="Wan P."/>
            <person name="Li L."/>
            <person name="Deng X."/>
            <person name="Kuang T."/>
            <person name="Xiang C."/>
            <person name="Zhu J.K."/>
            <person name="Oliver M.J."/>
            <person name="He Y."/>
        </authorList>
    </citation>
    <scope>NUCLEOTIDE SEQUENCE [LARGE SCALE GENOMIC DNA]</scope>
    <source>
        <strain evidence="10">cv. XS01</strain>
    </source>
</reference>
<evidence type="ECO:0000313" key="9">
    <source>
        <dbReference type="EMBL" id="KZV15484.1"/>
    </source>
</evidence>
<dbReference type="SMART" id="SM00338">
    <property type="entry name" value="BRLZ"/>
    <property type="match status" value="1"/>
</dbReference>
<feature type="domain" description="BZIP" evidence="8">
    <location>
        <begin position="265"/>
        <end position="328"/>
    </location>
</feature>
<gene>
    <name evidence="9" type="ORF">F511_40147</name>
</gene>
<organism evidence="9 10">
    <name type="scientific">Dorcoceras hygrometricum</name>
    <dbReference type="NCBI Taxonomy" id="472368"/>
    <lineage>
        <taxon>Eukaryota</taxon>
        <taxon>Viridiplantae</taxon>
        <taxon>Streptophyta</taxon>
        <taxon>Embryophyta</taxon>
        <taxon>Tracheophyta</taxon>
        <taxon>Spermatophyta</taxon>
        <taxon>Magnoliopsida</taxon>
        <taxon>eudicotyledons</taxon>
        <taxon>Gunneridae</taxon>
        <taxon>Pentapetalae</taxon>
        <taxon>asterids</taxon>
        <taxon>lamiids</taxon>
        <taxon>Lamiales</taxon>
        <taxon>Gesneriaceae</taxon>
        <taxon>Didymocarpoideae</taxon>
        <taxon>Trichosporeae</taxon>
        <taxon>Loxocarpinae</taxon>
        <taxon>Dorcoceras</taxon>
    </lineage>
</organism>
<evidence type="ECO:0000259" key="8">
    <source>
        <dbReference type="PROSITE" id="PS50217"/>
    </source>
</evidence>
<dbReference type="FunFam" id="1.20.5.170:FF:000009">
    <property type="entry name" value="probable transcription factor PosF21"/>
    <property type="match status" value="1"/>
</dbReference>
<keyword evidence="5" id="KW-0539">Nucleus</keyword>
<comment type="subcellular location">
    <subcellularLocation>
        <location evidence="1">Nucleus</location>
    </subcellularLocation>
</comment>
<feature type="coiled-coil region" evidence="6">
    <location>
        <begin position="290"/>
        <end position="366"/>
    </location>
</feature>
<dbReference type="AlphaFoldDB" id="A0A2Z7A1T2"/>
<dbReference type="SUPFAM" id="SSF57959">
    <property type="entry name" value="Leucine zipper domain"/>
    <property type="match status" value="1"/>
</dbReference>
<dbReference type="GO" id="GO:0005634">
    <property type="term" value="C:nucleus"/>
    <property type="evidence" value="ECO:0007669"/>
    <property type="project" value="UniProtKB-SubCell"/>
</dbReference>
<protein>
    <recommendedName>
        <fullName evidence="8">BZIP domain-containing protein</fullName>
    </recommendedName>
</protein>
<keyword evidence="10" id="KW-1185">Reference proteome</keyword>
<dbReference type="InterPro" id="IPR044759">
    <property type="entry name" value="bZIP_RF2"/>
</dbReference>
<dbReference type="Pfam" id="PF00170">
    <property type="entry name" value="bZIP_1"/>
    <property type="match status" value="1"/>
</dbReference>
<feature type="compositionally biased region" description="Low complexity" evidence="7">
    <location>
        <begin position="385"/>
        <end position="418"/>
    </location>
</feature>
<keyword evidence="6" id="KW-0175">Coiled coil</keyword>
<keyword evidence="2" id="KW-0805">Transcription regulation</keyword>
<evidence type="ECO:0000256" key="7">
    <source>
        <dbReference type="SAM" id="MobiDB-lite"/>
    </source>
</evidence>
<dbReference type="InterPro" id="IPR004827">
    <property type="entry name" value="bZIP"/>
</dbReference>
<evidence type="ECO:0000256" key="5">
    <source>
        <dbReference type="ARBA" id="ARBA00023242"/>
    </source>
</evidence>
<feature type="region of interest" description="Disordered" evidence="7">
    <location>
        <begin position="62"/>
        <end position="86"/>
    </location>
</feature>
<dbReference type="PANTHER" id="PTHR13690:SF112">
    <property type="entry name" value="TRANSCRIPTION FACTOR RF2A-LIKE"/>
    <property type="match status" value="1"/>
</dbReference>
<feature type="region of interest" description="Disordered" evidence="7">
    <location>
        <begin position="383"/>
        <end position="418"/>
    </location>
</feature>
<dbReference type="Proteomes" id="UP000250235">
    <property type="component" value="Unassembled WGS sequence"/>
</dbReference>
<dbReference type="Gene3D" id="1.20.5.170">
    <property type="match status" value="1"/>
</dbReference>
<keyword evidence="3" id="KW-0238">DNA-binding</keyword>
<dbReference type="EMBL" id="KV020067">
    <property type="protein sequence ID" value="KZV15484.1"/>
    <property type="molecule type" value="Genomic_DNA"/>
</dbReference>
<feature type="region of interest" description="Disordered" evidence="7">
    <location>
        <begin position="1"/>
        <end position="44"/>
    </location>
</feature>
<dbReference type="PANTHER" id="PTHR13690">
    <property type="entry name" value="TRANSCRIPTION FACTOR POSF21-RELATED"/>
    <property type="match status" value="1"/>
</dbReference>
<dbReference type="InterPro" id="IPR046347">
    <property type="entry name" value="bZIP_sf"/>
</dbReference>
<dbReference type="OrthoDB" id="1435597at2759"/>
<feature type="compositionally biased region" description="Acidic residues" evidence="7">
    <location>
        <begin position="1"/>
        <end position="10"/>
    </location>
</feature>
<evidence type="ECO:0000256" key="3">
    <source>
        <dbReference type="ARBA" id="ARBA00023125"/>
    </source>
</evidence>
<evidence type="ECO:0000256" key="1">
    <source>
        <dbReference type="ARBA" id="ARBA00004123"/>
    </source>
</evidence>
<evidence type="ECO:0000313" key="10">
    <source>
        <dbReference type="Proteomes" id="UP000250235"/>
    </source>
</evidence>
<dbReference type="GO" id="GO:0003677">
    <property type="term" value="F:DNA binding"/>
    <property type="evidence" value="ECO:0007669"/>
    <property type="project" value="UniProtKB-KW"/>
</dbReference>
<dbReference type="CDD" id="cd14703">
    <property type="entry name" value="bZIP_plant_RF2"/>
    <property type="match status" value="1"/>
</dbReference>
<dbReference type="PROSITE" id="PS50217">
    <property type="entry name" value="BZIP"/>
    <property type="match status" value="1"/>
</dbReference>